<dbReference type="PROSITE" id="PS01281">
    <property type="entry name" value="GIDA_2"/>
    <property type="match status" value="1"/>
</dbReference>
<dbReference type="InterPro" id="IPR040131">
    <property type="entry name" value="MnmG_N"/>
</dbReference>
<accession>A0ABW5KBA6</accession>
<evidence type="ECO:0000256" key="1">
    <source>
        <dbReference type="ARBA" id="ARBA00001974"/>
    </source>
</evidence>
<dbReference type="InterPro" id="IPR044920">
    <property type="entry name" value="MnmG_C_subdom_sf"/>
</dbReference>
<dbReference type="Pfam" id="PF13932">
    <property type="entry name" value="SAM_GIDA_C"/>
    <property type="match status" value="1"/>
</dbReference>
<dbReference type="PANTHER" id="PTHR11806">
    <property type="entry name" value="GLUCOSE INHIBITED DIVISION PROTEIN A"/>
    <property type="match status" value="1"/>
</dbReference>
<dbReference type="InterPro" id="IPR036188">
    <property type="entry name" value="FAD/NAD-bd_sf"/>
</dbReference>
<evidence type="ECO:0000256" key="6">
    <source>
        <dbReference type="ARBA" id="ARBA00022694"/>
    </source>
</evidence>
<dbReference type="SUPFAM" id="SSF51905">
    <property type="entry name" value="FAD/NAD(P)-binding domain"/>
    <property type="match status" value="1"/>
</dbReference>
<evidence type="ECO:0000256" key="8">
    <source>
        <dbReference type="ARBA" id="ARBA00023027"/>
    </source>
</evidence>
<comment type="caution">
    <text evidence="13">The sequence shown here is derived from an EMBL/GenBank/DDBJ whole genome shotgun (WGS) entry which is preliminary data.</text>
</comment>
<dbReference type="Pfam" id="PF21680">
    <property type="entry name" value="GIDA_C_1st"/>
    <property type="match status" value="1"/>
</dbReference>
<feature type="binding site" evidence="11">
    <location>
        <begin position="271"/>
        <end position="285"/>
    </location>
    <ligand>
        <name>NAD(+)</name>
        <dbReference type="ChEBI" id="CHEBI:57540"/>
    </ligand>
</feature>
<evidence type="ECO:0000256" key="11">
    <source>
        <dbReference type="HAMAP-Rule" id="MF_00129"/>
    </source>
</evidence>
<dbReference type="InterPro" id="IPR026904">
    <property type="entry name" value="MnmG_C"/>
</dbReference>
<dbReference type="PROSITE" id="PS01280">
    <property type="entry name" value="GIDA_1"/>
    <property type="match status" value="1"/>
</dbReference>
<dbReference type="InterPro" id="IPR049312">
    <property type="entry name" value="GIDA_C_N"/>
</dbReference>
<dbReference type="InterPro" id="IPR004416">
    <property type="entry name" value="MnmG"/>
</dbReference>
<dbReference type="SMART" id="SM01228">
    <property type="entry name" value="GIDA_assoc_3"/>
    <property type="match status" value="1"/>
</dbReference>
<keyword evidence="7 11" id="KW-0274">FAD</keyword>
<dbReference type="Pfam" id="PF01134">
    <property type="entry name" value="GIDA"/>
    <property type="match status" value="1"/>
</dbReference>
<dbReference type="Gene3D" id="1.10.10.1800">
    <property type="entry name" value="tRNA uridine 5-carboxymethylaminomethyl modification enzyme MnmG/GidA"/>
    <property type="match status" value="1"/>
</dbReference>
<evidence type="ECO:0000256" key="9">
    <source>
        <dbReference type="ARBA" id="ARBA00025948"/>
    </source>
</evidence>
<comment type="function">
    <text evidence="2 11">NAD-binding protein involved in the addition of a carboxymethylaminomethyl (cmnm) group at the wobble position (U34) of certain tRNAs, forming tRNA-cmnm(5)s(2)U34.</text>
</comment>
<keyword evidence="8 11" id="KW-0520">NAD</keyword>
<keyword evidence="5 11" id="KW-0285">Flavoprotein</keyword>
<feature type="domain" description="tRNA uridine 5-carboxymethylaminomethyl modification enzyme C-terminal subdomain" evidence="12">
    <location>
        <begin position="545"/>
        <end position="616"/>
    </location>
</feature>
<evidence type="ECO:0000256" key="5">
    <source>
        <dbReference type="ARBA" id="ARBA00022630"/>
    </source>
</evidence>
<feature type="binding site" evidence="11">
    <location>
        <begin position="12"/>
        <end position="17"/>
    </location>
    <ligand>
        <name>FAD</name>
        <dbReference type="ChEBI" id="CHEBI:57692"/>
    </ligand>
</feature>
<comment type="subunit">
    <text evidence="9 11">Homodimer. Heterotetramer of two MnmE and two MnmG subunits.</text>
</comment>
<name>A0ABW5KBA6_9FLAO</name>
<evidence type="ECO:0000313" key="14">
    <source>
        <dbReference type="Proteomes" id="UP001597394"/>
    </source>
</evidence>
<evidence type="ECO:0000259" key="12">
    <source>
        <dbReference type="SMART" id="SM01228"/>
    </source>
</evidence>
<keyword evidence="6 11" id="KW-0819">tRNA processing</keyword>
<evidence type="ECO:0000256" key="10">
    <source>
        <dbReference type="ARBA" id="ARBA00031800"/>
    </source>
</evidence>
<evidence type="ECO:0000256" key="3">
    <source>
        <dbReference type="ARBA" id="ARBA00007653"/>
    </source>
</evidence>
<dbReference type="Gene3D" id="3.50.50.60">
    <property type="entry name" value="FAD/NAD(P)-binding domain"/>
    <property type="match status" value="2"/>
</dbReference>
<dbReference type="NCBIfam" id="TIGR00136">
    <property type="entry name" value="mnmG_gidA"/>
    <property type="match status" value="1"/>
</dbReference>
<organism evidence="13 14">
    <name type="scientific">Kaistella montana</name>
    <dbReference type="NCBI Taxonomy" id="1849733"/>
    <lineage>
        <taxon>Bacteria</taxon>
        <taxon>Pseudomonadati</taxon>
        <taxon>Bacteroidota</taxon>
        <taxon>Flavobacteriia</taxon>
        <taxon>Flavobacteriales</taxon>
        <taxon>Weeksellaceae</taxon>
        <taxon>Chryseobacterium group</taxon>
        <taxon>Kaistella</taxon>
    </lineage>
</organism>
<dbReference type="InterPro" id="IPR047001">
    <property type="entry name" value="MnmG_C_subdom"/>
</dbReference>
<evidence type="ECO:0000256" key="4">
    <source>
        <dbReference type="ARBA" id="ARBA00020461"/>
    </source>
</evidence>
<dbReference type="Gene3D" id="1.10.150.570">
    <property type="entry name" value="GidA associated domain, C-terminal subdomain"/>
    <property type="match status" value="1"/>
</dbReference>
<proteinExistence type="inferred from homology"/>
<comment type="caution">
    <text evidence="11">Lacks conserved residue(s) required for the propagation of feature annotation.</text>
</comment>
<dbReference type="RefSeq" id="WP_255929744.1">
    <property type="nucleotide sequence ID" value="NZ_JANFQP010000002.1"/>
</dbReference>
<evidence type="ECO:0000313" key="13">
    <source>
        <dbReference type="EMBL" id="MFD2545505.1"/>
    </source>
</evidence>
<dbReference type="InterPro" id="IPR002218">
    <property type="entry name" value="MnmG-rel"/>
</dbReference>
<dbReference type="Proteomes" id="UP001597394">
    <property type="component" value="Unassembled WGS sequence"/>
</dbReference>
<evidence type="ECO:0000256" key="7">
    <source>
        <dbReference type="ARBA" id="ARBA00022827"/>
    </source>
</evidence>
<comment type="cofactor">
    <cofactor evidence="1 11">
        <name>FAD</name>
        <dbReference type="ChEBI" id="CHEBI:57692"/>
    </cofactor>
</comment>
<reference evidence="14" key="1">
    <citation type="journal article" date="2019" name="Int. J. Syst. Evol. Microbiol.">
        <title>The Global Catalogue of Microorganisms (GCM) 10K type strain sequencing project: providing services to taxonomists for standard genome sequencing and annotation.</title>
        <authorList>
            <consortium name="The Broad Institute Genomics Platform"/>
            <consortium name="The Broad Institute Genome Sequencing Center for Infectious Disease"/>
            <person name="Wu L."/>
            <person name="Ma J."/>
        </authorList>
    </citation>
    <scope>NUCLEOTIDE SEQUENCE [LARGE SCALE GENOMIC DNA]</scope>
    <source>
        <strain evidence="14">KCTC 52204</strain>
    </source>
</reference>
<protein>
    <recommendedName>
        <fullName evidence="4 11">tRNA uridine 5-carboxymethylaminomethyl modification enzyme MnmG</fullName>
    </recommendedName>
    <alternativeName>
        <fullName evidence="10 11">Glucose-inhibited division protein A</fullName>
    </alternativeName>
</protein>
<keyword evidence="14" id="KW-1185">Reference proteome</keyword>
<dbReference type="InterPro" id="IPR020595">
    <property type="entry name" value="MnmG-rel_CS"/>
</dbReference>
<evidence type="ECO:0000256" key="2">
    <source>
        <dbReference type="ARBA" id="ARBA00003717"/>
    </source>
</evidence>
<gene>
    <name evidence="11 13" type="primary">mnmG</name>
    <name evidence="11" type="synonym">gidA</name>
    <name evidence="13" type="ORF">ACFSO8_08530</name>
</gene>
<dbReference type="HAMAP" id="MF_00129">
    <property type="entry name" value="MnmG_GidA"/>
    <property type="match status" value="1"/>
</dbReference>
<dbReference type="EMBL" id="JBHULG010000002">
    <property type="protein sequence ID" value="MFD2545505.1"/>
    <property type="molecule type" value="Genomic_DNA"/>
</dbReference>
<comment type="similarity">
    <text evidence="3 11">Belongs to the MnmG family.</text>
</comment>
<sequence length="620" mass="69477">MINEIYDVIVVGAGHAGCEAAAAAANMGSKTLLVTMNMQTIGQMSCNPAMGGIAKGQIVREIDAMGGYSGIVADKSAIQFKMLNLSKGPAMWSPRTQNDRMQFAEEWRLALENTPNLDFFQDMVKSLIIENNKVVGVVTSLGISIKGRSVVLTNGTFLNGLIHVGDKQLGGGRMGEPRAFGITEQLVSLGFEAGRMKTGTPPRVDGRSLDYSKMEEQKGDENPQKFSYTDTPKLTKQLSCHIVYTNETVHDILREGFDRSPMFNGTIQSIGPRYCPSIEDKINRFAERNRHQLFVEPEGWRTVEIYVNGFSSSLPEDIQIKAMRHIPGFENVKVFRPGYAIEYDYFPPTQLYHTLETKLIENLYFAGQINGTTGYEEAAGQGLIAGINAHNKVHDKGEFILNRDEAYIGVLIDDLITKGTEEPYRMFTSRAEYRLLLRQDNADIRLTEKAYDLGLAKEDRLKKVHEKVEKSNELEHFLKETSLKPGIINPILASIESSPVDQAYRAAQILTRPNMTLHKLEEIDFIKEVSEQYEEEIKEQAEINIKYKGYIEKEKENVAKLNRLETIKIPEDFDFTKISSLSSEAKQKLTKVQPKTIAQAGRISGVSPADINVLLVYLGR</sequence>
<keyword evidence="11" id="KW-0963">Cytoplasm</keyword>
<dbReference type="PANTHER" id="PTHR11806:SF0">
    <property type="entry name" value="PROTEIN MTO1 HOMOLOG, MITOCHONDRIAL"/>
    <property type="match status" value="1"/>
</dbReference>
<comment type="subcellular location">
    <subcellularLocation>
        <location evidence="11">Cytoplasm</location>
    </subcellularLocation>
</comment>